<dbReference type="AlphaFoldDB" id="A0A7S4G1Q7"/>
<feature type="compositionally biased region" description="Low complexity" evidence="1">
    <location>
        <begin position="77"/>
        <end position="89"/>
    </location>
</feature>
<accession>A0A7S4G1Q7</accession>
<reference evidence="2" key="1">
    <citation type="submission" date="2021-01" db="EMBL/GenBank/DDBJ databases">
        <authorList>
            <person name="Corre E."/>
            <person name="Pelletier E."/>
            <person name="Niang G."/>
            <person name="Scheremetjew M."/>
            <person name="Finn R."/>
            <person name="Kale V."/>
            <person name="Holt S."/>
            <person name="Cochrane G."/>
            <person name="Meng A."/>
            <person name="Brown T."/>
            <person name="Cohen L."/>
        </authorList>
    </citation>
    <scope>NUCLEOTIDE SEQUENCE</scope>
    <source>
        <strain evidence="2">CCMP1594</strain>
    </source>
</reference>
<feature type="compositionally biased region" description="Basic residues" evidence="1">
    <location>
        <begin position="1"/>
        <end position="10"/>
    </location>
</feature>
<feature type="compositionally biased region" description="Basic and acidic residues" evidence="1">
    <location>
        <begin position="58"/>
        <end position="75"/>
    </location>
</feature>
<feature type="compositionally biased region" description="Basic and acidic residues" evidence="1">
    <location>
        <begin position="134"/>
        <end position="143"/>
    </location>
</feature>
<organism evidence="2">
    <name type="scientific">Eutreptiella gymnastica</name>
    <dbReference type="NCBI Taxonomy" id="73025"/>
    <lineage>
        <taxon>Eukaryota</taxon>
        <taxon>Discoba</taxon>
        <taxon>Euglenozoa</taxon>
        <taxon>Euglenida</taxon>
        <taxon>Spirocuta</taxon>
        <taxon>Euglenophyceae</taxon>
        <taxon>Eutreptiales</taxon>
        <taxon>Eutreptiaceae</taxon>
        <taxon>Eutreptiella</taxon>
    </lineage>
</organism>
<evidence type="ECO:0000256" key="1">
    <source>
        <dbReference type="SAM" id="MobiDB-lite"/>
    </source>
</evidence>
<feature type="compositionally biased region" description="Basic and acidic residues" evidence="1">
    <location>
        <begin position="156"/>
        <end position="168"/>
    </location>
</feature>
<protein>
    <submittedName>
        <fullName evidence="2">Uncharacterized protein</fullName>
    </submittedName>
</protein>
<feature type="compositionally biased region" description="Basic and acidic residues" evidence="1">
    <location>
        <begin position="37"/>
        <end position="47"/>
    </location>
</feature>
<dbReference type="EMBL" id="HBJA01097173">
    <property type="protein sequence ID" value="CAE0822445.1"/>
    <property type="molecule type" value="Transcribed_RNA"/>
</dbReference>
<name>A0A7S4G1Q7_9EUGL</name>
<sequence length="338" mass="37183">MARATAKKPKASPTPKGKGAVGPPPTKKVQRGGRAAADGRKRPEAKAKRAVSRRTKRKNAEAEVEGKKERKEKGTVKLKANAKATQKATPKPKPKVQPQLKPELTVKRKVGRPRKTELEKAVAAAERRRAKKMTRSERVETAPKKARMPTGEGPEGETRKASRAKKEVPACGGTEKAVEKQSKQPKKLHGYIFNPFEYRGTAPDTLHPYIKVHVFLIADSKGILTTERLMAQGAALVQSLVHHGSTLDVQRDAGMITSFLADCGMKHAMGNTSFCPSLSHTNKKPCEVFKHHAWVYSQAKAAGLMKKFDFFTGKSVPVQPGELDGMLEMKTHMGFTWR</sequence>
<evidence type="ECO:0000313" key="2">
    <source>
        <dbReference type="EMBL" id="CAE0822445.1"/>
    </source>
</evidence>
<gene>
    <name evidence="2" type="ORF">EGYM00163_LOCUS33646</name>
</gene>
<feature type="region of interest" description="Disordered" evidence="1">
    <location>
        <begin position="1"/>
        <end position="183"/>
    </location>
</feature>
<proteinExistence type="predicted"/>
<feature type="compositionally biased region" description="Basic residues" evidence="1">
    <location>
        <begin position="48"/>
        <end position="57"/>
    </location>
</feature>